<comment type="caution">
    <text evidence="1">The sequence shown here is derived from an EMBL/GenBank/DDBJ whole genome shotgun (WGS) entry which is preliminary data.</text>
</comment>
<name>A0A5B7HS89_PORTR</name>
<dbReference type="EMBL" id="VSRR010035183">
    <property type="protein sequence ID" value="MPC72676.1"/>
    <property type="molecule type" value="Genomic_DNA"/>
</dbReference>
<protein>
    <submittedName>
        <fullName evidence="1">Uncharacterized protein</fullName>
    </submittedName>
</protein>
<dbReference type="AlphaFoldDB" id="A0A5B7HS89"/>
<proteinExistence type="predicted"/>
<evidence type="ECO:0000313" key="2">
    <source>
        <dbReference type="Proteomes" id="UP000324222"/>
    </source>
</evidence>
<reference evidence="1 2" key="1">
    <citation type="submission" date="2019-05" db="EMBL/GenBank/DDBJ databases">
        <title>Another draft genome of Portunus trituberculatus and its Hox gene families provides insights of decapod evolution.</title>
        <authorList>
            <person name="Jeong J.-H."/>
            <person name="Song I."/>
            <person name="Kim S."/>
            <person name="Choi T."/>
            <person name="Kim D."/>
            <person name="Ryu S."/>
            <person name="Kim W."/>
        </authorList>
    </citation>
    <scope>NUCLEOTIDE SEQUENCE [LARGE SCALE GENOMIC DNA]</scope>
    <source>
        <tissue evidence="1">Muscle</tissue>
    </source>
</reference>
<organism evidence="1 2">
    <name type="scientific">Portunus trituberculatus</name>
    <name type="common">Swimming crab</name>
    <name type="synonym">Neptunus trituberculatus</name>
    <dbReference type="NCBI Taxonomy" id="210409"/>
    <lineage>
        <taxon>Eukaryota</taxon>
        <taxon>Metazoa</taxon>
        <taxon>Ecdysozoa</taxon>
        <taxon>Arthropoda</taxon>
        <taxon>Crustacea</taxon>
        <taxon>Multicrustacea</taxon>
        <taxon>Malacostraca</taxon>
        <taxon>Eumalacostraca</taxon>
        <taxon>Eucarida</taxon>
        <taxon>Decapoda</taxon>
        <taxon>Pleocyemata</taxon>
        <taxon>Brachyura</taxon>
        <taxon>Eubrachyura</taxon>
        <taxon>Portunoidea</taxon>
        <taxon>Portunidae</taxon>
        <taxon>Portuninae</taxon>
        <taxon>Portunus</taxon>
    </lineage>
</organism>
<evidence type="ECO:0000313" key="1">
    <source>
        <dbReference type="EMBL" id="MPC72676.1"/>
    </source>
</evidence>
<gene>
    <name evidence="1" type="ORF">E2C01_066988</name>
</gene>
<dbReference type="Proteomes" id="UP000324222">
    <property type="component" value="Unassembled WGS sequence"/>
</dbReference>
<keyword evidence="2" id="KW-1185">Reference proteome</keyword>
<sequence length="127" mass="13952">MKEGRHRPYLTVNPRSAAYDMLVKEGFLGLTTTPADPDAVTPADGEPRPQLLGLVEGTVPRSVHLHGLGRFHMGLYTPKPDLCGHCCQFGDQSWKCKSASCCRYCSGSHPSSRYLDKIHAGTRVILQ</sequence>
<accession>A0A5B7HS89</accession>